<dbReference type="Proteomes" id="UP000224607">
    <property type="component" value="Unassembled WGS sequence"/>
</dbReference>
<proteinExistence type="predicted"/>
<accession>A0A1I3HUI1</accession>
<reference evidence="4" key="2">
    <citation type="submission" date="2016-10" db="EMBL/GenBank/DDBJ databases">
        <authorList>
            <person name="Varghese N."/>
            <person name="Submissions S."/>
        </authorList>
    </citation>
    <scope>NUCLEOTIDE SEQUENCE [LARGE SCALE GENOMIC DNA]</scope>
    <source>
        <strain evidence="4">DSM 17908</strain>
    </source>
</reference>
<organism evidence="3 4">
    <name type="scientific">Xenorhabdus mauleonii</name>
    <dbReference type="NCBI Taxonomy" id="351675"/>
    <lineage>
        <taxon>Bacteria</taxon>
        <taxon>Pseudomonadati</taxon>
        <taxon>Pseudomonadota</taxon>
        <taxon>Gammaproteobacteria</taxon>
        <taxon>Enterobacterales</taxon>
        <taxon>Morganellaceae</taxon>
        <taxon>Xenorhabdus</taxon>
    </lineage>
</organism>
<dbReference type="Proteomes" id="UP000198919">
    <property type="component" value="Unassembled WGS sequence"/>
</dbReference>
<dbReference type="AlphaFoldDB" id="A0A1I3HUI1"/>
<sequence length="644" mass="71076">MFSYKKRFVGYFIVLISLFFSLFIKAYSNSSIATEHLGNDKQKDPFPISIKVDQSKPLLVHETYTYTATVINDNGSGNEVNWHLEKDGKPVQSIPGVTLKPVPQNDDDKQKGQYRATLTGSEAVSGVVVTAAIGSNKPTRTPVVEFKWPTIKKPTTNLNSGSISGNGGGAYPFTAEILGADGITPYTGKEIAFEWIVKHPEPTNLNNDETMLSPKPVPITEVKDGKLATSLISYQYPAVKGANVCLQVVGKDATRQCSDQVSFKEVPLKLEVGNVVLYSTITSAGEKKYEQRQPIPVLDGNGSDRYKFRALINRVVDSKIQKGRVPFKNSINLGNVNWSRNLADASAHINKNDLPDVQSLGDKTDEHGYLYGTLKSNVGIEKDIQVNVKYTSTGLAAKNKTEQDNYVRFNSVYKQGALLVYYRDLDQDSSTYKQVIAQNAFQDDNHPYNFFDTLKAHLIGSNDQSSIQGALGGLDTFEYSTNNQDVVDLGENNAGPISFKKAGQARILAKVTTPDGKTDRYYYNVKTVRKLYYPKDHPASYPLDDNNSCDNIDSNQYRSLTFSDFNGGASPIHSEFKNIFNWGVFITFNGISSSVTPGQYFIKIKDDSKPGNPYAIYDASTNSITTDPDDLDNSTGGLLLCTYN</sequence>
<dbReference type="EMBL" id="FORG01000001">
    <property type="protein sequence ID" value="SFI39408.1"/>
    <property type="molecule type" value="Genomic_DNA"/>
</dbReference>
<name>A0A1I3HUI1_9GAMM</name>
<evidence type="ECO:0000313" key="2">
    <source>
        <dbReference type="EMBL" id="PHM40266.1"/>
    </source>
</evidence>
<dbReference type="OrthoDB" id="6449512at2"/>
<dbReference type="RefSeq" id="WP_092507068.1">
    <property type="nucleotide sequence ID" value="NZ_CAWNQB010000056.1"/>
</dbReference>
<evidence type="ECO:0000313" key="5">
    <source>
        <dbReference type="Proteomes" id="UP000224607"/>
    </source>
</evidence>
<dbReference type="EMBL" id="NITY01000006">
    <property type="protein sequence ID" value="PHM40266.1"/>
    <property type="molecule type" value="Genomic_DNA"/>
</dbReference>
<keyword evidence="5" id="KW-1185">Reference proteome</keyword>
<reference evidence="3" key="1">
    <citation type="submission" date="2016-10" db="EMBL/GenBank/DDBJ databases">
        <authorList>
            <person name="de Groot N.N."/>
        </authorList>
    </citation>
    <scope>NUCLEOTIDE SEQUENCE [LARGE SCALE GENOMIC DNA]</scope>
    <source>
        <strain evidence="3">DSM 17908</strain>
    </source>
</reference>
<evidence type="ECO:0000256" key="1">
    <source>
        <dbReference type="SAM" id="MobiDB-lite"/>
    </source>
</evidence>
<gene>
    <name evidence="3" type="ORF">SAMN05421680_10175</name>
    <name evidence="2" type="ORF">Xmau_02022</name>
</gene>
<reference evidence="2 5" key="3">
    <citation type="journal article" date="2017" name="Nat. Microbiol.">
        <title>Natural product diversity associated with the nematode symbionts Photorhabdus and Xenorhabdus.</title>
        <authorList>
            <person name="Tobias N.J."/>
            <person name="Wolff H."/>
            <person name="Djahanschiri B."/>
            <person name="Grundmann F."/>
            <person name="Kronenwerth M."/>
            <person name="Shi Y.M."/>
            <person name="Simonyi S."/>
            <person name="Grun P."/>
            <person name="Shapiro-Ilan D."/>
            <person name="Pidot S.J."/>
            <person name="Stinear T.P."/>
            <person name="Ebersberger I."/>
            <person name="Bode H.B."/>
        </authorList>
    </citation>
    <scope>NUCLEOTIDE SEQUENCE [LARGE SCALE GENOMIC DNA]</scope>
    <source>
        <strain evidence="2 5">DSM 17908</strain>
    </source>
</reference>
<feature type="region of interest" description="Disordered" evidence="1">
    <location>
        <begin position="89"/>
        <end position="111"/>
    </location>
</feature>
<evidence type="ECO:0000313" key="3">
    <source>
        <dbReference type="EMBL" id="SFI39408.1"/>
    </source>
</evidence>
<protein>
    <submittedName>
        <fullName evidence="2">Inverse autotransporter beta-barrel domain-containing protein</fullName>
    </submittedName>
</protein>
<evidence type="ECO:0000313" key="4">
    <source>
        <dbReference type="Proteomes" id="UP000198919"/>
    </source>
</evidence>